<evidence type="ECO:0008006" key="2">
    <source>
        <dbReference type="Google" id="ProtNLM"/>
    </source>
</evidence>
<organism evidence="1">
    <name type="scientific">marine metagenome</name>
    <dbReference type="NCBI Taxonomy" id="408172"/>
    <lineage>
        <taxon>unclassified sequences</taxon>
        <taxon>metagenomes</taxon>
        <taxon>ecological metagenomes</taxon>
    </lineage>
</organism>
<gene>
    <name evidence="1" type="ORF">METZ01_LOCUS321593</name>
</gene>
<sequence length="304" mass="33934">MAETVRYGGELFLDGQDARNAGMGGYSVSLTGGRNPALLFRAQESSVHFSHKNKFAGLSNISSISYLYHGMIQGKQSPIYFNLVNRSVNNISDTRSAWFDNEYSAPEIGEIDYYKIKNISQNELGMKVSFMHKYDAIAIGISIKPTYVHLADYSAWGISNDIGAIIQLFEKKLDLSLRVEDILSINKWSTGRSEATIPLITVGGQIQLASILLGIEMGSNMMRETPFYYHAGFEFHQQNEMVIFRGGISHNNQFSVGIGLNLKMIHIDYAYLVPHPSTPFEASQIVSVGIFLEKLNWIKGEITP</sequence>
<name>A0A382P5Q3_9ZZZZ</name>
<proteinExistence type="predicted"/>
<protein>
    <recommendedName>
        <fullName evidence="2">DUF5723 domain-containing protein</fullName>
    </recommendedName>
</protein>
<reference evidence="1" key="1">
    <citation type="submission" date="2018-05" db="EMBL/GenBank/DDBJ databases">
        <authorList>
            <person name="Lanie J.A."/>
            <person name="Ng W.-L."/>
            <person name="Kazmierczak K.M."/>
            <person name="Andrzejewski T.M."/>
            <person name="Davidsen T.M."/>
            <person name="Wayne K.J."/>
            <person name="Tettelin H."/>
            <person name="Glass J.I."/>
            <person name="Rusch D."/>
            <person name="Podicherti R."/>
            <person name="Tsui H.-C.T."/>
            <person name="Winkler M.E."/>
        </authorList>
    </citation>
    <scope>NUCLEOTIDE SEQUENCE</scope>
</reference>
<dbReference type="EMBL" id="UINC01105076">
    <property type="protein sequence ID" value="SVC68739.1"/>
    <property type="molecule type" value="Genomic_DNA"/>
</dbReference>
<accession>A0A382P5Q3</accession>
<dbReference type="AlphaFoldDB" id="A0A382P5Q3"/>
<evidence type="ECO:0000313" key="1">
    <source>
        <dbReference type="EMBL" id="SVC68739.1"/>
    </source>
</evidence>